<evidence type="ECO:0000313" key="2">
    <source>
        <dbReference type="Proteomes" id="UP000594363"/>
    </source>
</evidence>
<name>A0A7T0IFF7_9CAUD</name>
<sequence>MLNSINHTGPVEVRELGKAGQGIVWTVQPENFESVVKMINANGGPAAWRVTAL</sequence>
<dbReference type="Proteomes" id="UP000594363">
    <property type="component" value="Segment"/>
</dbReference>
<dbReference type="EMBL" id="MT498043">
    <property type="protein sequence ID" value="QPK40195.1"/>
    <property type="molecule type" value="Genomic_DNA"/>
</dbReference>
<protein>
    <submittedName>
        <fullName evidence="1">Uncharacterized protein</fullName>
    </submittedName>
</protein>
<proteinExistence type="predicted"/>
<organism evidence="1 2">
    <name type="scientific">Arthrobacter phage Jinkies</name>
    <dbReference type="NCBI Taxonomy" id="2743903"/>
    <lineage>
        <taxon>Viruses</taxon>
        <taxon>Duplodnaviria</taxon>
        <taxon>Heunggongvirae</taxon>
        <taxon>Uroviricota</taxon>
        <taxon>Caudoviricetes</taxon>
        <taxon>Berryhillviridae</taxon>
        <taxon>Jinkiesvirus</taxon>
        <taxon>Jinkiesvirus jinkies</taxon>
    </lineage>
</organism>
<reference evidence="1 2" key="1">
    <citation type="submission" date="2020-05" db="EMBL/GenBank/DDBJ databases">
        <authorList>
            <person name="Bohanan V.A."/>
            <person name="Brazelton B.R."/>
            <person name="Coffey L.M."/>
            <person name="Donovan A.R."/>
            <person name="Gales A.C."/>
            <person name="Glasscock A.J."/>
            <person name="Grill M."/>
            <person name="Harper M.C."/>
            <person name="Hollowell C.E."/>
            <person name="Liu T.Y."/>
            <person name="Mansour C."/>
            <person name="McDowell A.D."/>
            <person name="Miller T.E."/>
            <person name="Nash A.G."/>
            <person name="Seo J."/>
            <person name="Sherman Z.A."/>
            <person name="Albert R.M."/>
            <person name="Ayala A."/>
            <person name="Monti D.L."/>
            <person name="Garlena R.A."/>
            <person name="Russell D.A."/>
            <person name="Pope W.H."/>
            <person name="Jacobs-Sera D."/>
            <person name="Hatfull G.F."/>
        </authorList>
    </citation>
    <scope>NUCLEOTIDE SEQUENCE [LARGE SCALE GENOMIC DNA]</scope>
</reference>
<keyword evidence="2" id="KW-1185">Reference proteome</keyword>
<evidence type="ECO:0000313" key="1">
    <source>
        <dbReference type="EMBL" id="QPK40195.1"/>
    </source>
</evidence>
<gene>
    <name evidence="1" type="primary">64</name>
    <name evidence="1" type="ORF">SEA_JINKIES_64</name>
</gene>
<accession>A0A7T0IFF7</accession>